<evidence type="ECO:0000256" key="3">
    <source>
        <dbReference type="ARBA" id="ARBA00022840"/>
    </source>
</evidence>
<dbReference type="Gene3D" id="3.30.1490.20">
    <property type="entry name" value="ATP-grasp fold, A domain"/>
    <property type="match status" value="1"/>
</dbReference>
<dbReference type="SUPFAM" id="SSF51735">
    <property type="entry name" value="NAD(P)-binding Rossmann-fold domains"/>
    <property type="match status" value="1"/>
</dbReference>
<dbReference type="Pfam" id="PF19045">
    <property type="entry name" value="Ligase_CoA_2"/>
    <property type="match status" value="1"/>
</dbReference>
<dbReference type="Pfam" id="PF13302">
    <property type="entry name" value="Acetyltransf_3"/>
    <property type="match status" value="1"/>
</dbReference>
<dbReference type="InterPro" id="IPR032875">
    <property type="entry name" value="Succ_CoA_lig_flav_dom"/>
</dbReference>
<dbReference type="GO" id="GO:0043758">
    <property type="term" value="F:acetate-CoA ligase (ADP-forming) activity"/>
    <property type="evidence" value="ECO:0007669"/>
    <property type="project" value="InterPro"/>
</dbReference>
<dbReference type="CDD" id="cd04301">
    <property type="entry name" value="NAT_SF"/>
    <property type="match status" value="1"/>
</dbReference>
<dbReference type="PROSITE" id="PS50975">
    <property type="entry name" value="ATP_GRASP"/>
    <property type="match status" value="1"/>
</dbReference>
<organism evidence="8">
    <name type="scientific">Desulfobacca acetoxidans</name>
    <dbReference type="NCBI Taxonomy" id="60893"/>
    <lineage>
        <taxon>Bacteria</taxon>
        <taxon>Pseudomonadati</taxon>
        <taxon>Thermodesulfobacteriota</taxon>
        <taxon>Desulfobaccia</taxon>
        <taxon>Desulfobaccales</taxon>
        <taxon>Desulfobaccaceae</taxon>
        <taxon>Desulfobacca</taxon>
    </lineage>
</organism>
<dbReference type="EMBL" id="DTMF01000040">
    <property type="protein sequence ID" value="HGF33054.1"/>
    <property type="molecule type" value="Genomic_DNA"/>
</dbReference>
<evidence type="ECO:0000259" key="6">
    <source>
        <dbReference type="PROSITE" id="PS50975"/>
    </source>
</evidence>
<evidence type="ECO:0000256" key="4">
    <source>
        <dbReference type="ARBA" id="ARBA00060888"/>
    </source>
</evidence>
<dbReference type="GO" id="GO:0016747">
    <property type="term" value="F:acyltransferase activity, transferring groups other than amino-acyl groups"/>
    <property type="evidence" value="ECO:0007669"/>
    <property type="project" value="InterPro"/>
</dbReference>
<dbReference type="Pfam" id="PF13607">
    <property type="entry name" value="Succ_CoA_lig"/>
    <property type="match status" value="1"/>
</dbReference>
<dbReference type="SUPFAM" id="SSF52210">
    <property type="entry name" value="Succinyl-CoA synthetase domains"/>
    <property type="match status" value="2"/>
</dbReference>
<keyword evidence="8" id="KW-0808">Transferase</keyword>
<comment type="caution">
    <text evidence="8">The sequence shown here is derived from an EMBL/GenBank/DDBJ whole genome shotgun (WGS) entry which is preliminary data.</text>
</comment>
<dbReference type="PANTHER" id="PTHR43334">
    <property type="entry name" value="ACETATE--COA LIGASE [ADP-FORMING]"/>
    <property type="match status" value="1"/>
</dbReference>
<dbReference type="Gene3D" id="3.40.630.30">
    <property type="match status" value="1"/>
</dbReference>
<dbReference type="Gene3D" id="3.40.50.261">
    <property type="entry name" value="Succinyl-CoA synthetase domains"/>
    <property type="match status" value="2"/>
</dbReference>
<dbReference type="InterPro" id="IPR003781">
    <property type="entry name" value="CoA-bd"/>
</dbReference>
<evidence type="ECO:0000256" key="1">
    <source>
        <dbReference type="ARBA" id="ARBA00022598"/>
    </source>
</evidence>
<feature type="domain" description="N-acetyltransferase" evidence="7">
    <location>
        <begin position="734"/>
        <end position="888"/>
    </location>
</feature>
<sequence length="888" mass="95811">MDTNVLDLFFKPRSIAVVGASAHEGSVGHILVDNLKSGGFPGEIYPINPKAEEISGLKAYPSLTAVGADVDLAVICIPIKGVPEIIRECGQVGTKAAIIISAGGKEAGEEGLAIDQAIHEEARKAGVRYFGPNCMGLLCPASKLNASFAAFSADPGSLAFISQSGALGSAILGWATQNHIGFSHFISVGTMADLDFADLIDYLGGETSAKSILIYMEGITSPRRFMSAARAVSRIKPIILAKSGRTAAGARAAASHTGALAGLDEVYNAAFRRAGIIRVQTVRQLFDCAEALGKVQRPAGGGLGIITNAGGPGVMAVDALAAWEAEPAVLSPATLAKLNEILPSYWSHGNPVDILGDATHERYLQALQICLKAPELSGLIVILTHQAMTDPVKIAQVLVPEIKKQGKPVLAVWMGGEDVAEGVRILSDGGVPVYETPEQAVDTFMAMYSYTRNLELLQETPAQLPHELQVNHQQAQAYIQECLKRQSRMLTEIEAKAVLAAYGIKVTPTISASTAQAAAQAASHLGYPVVLKIHSPQISHKTDVGGVKVGLKNEDEVKAAFEDIVHAARSLAPEAKVLGVTVQPQVNPIDFELIMGSKQDQQFGPIMLFGLGGIYAEVLQDVAIALPPLKLTLAERMIQRTKVYRLLQGYRHLPPADMEKLSEMLMRLAQLVTDFSEIVELDINPLFITAGQPLAGDARMVVEESSIPAPRHLIIAPYPNQYVSDWMLEDGTPVKIRPMKPEDEPLVADFLADCSEETIYFRYFRRIKKWTHEMLIRFTQNDYDRELGLMAVGVPPGPEVMMGVTRLVTTPDRQDAEFAIIVGDAWHGKGLGSKLIQRLLEVAKDMGVKRLRGDVLSENHPMLALAKKHGFTLKKDEEGQTVKLEITL</sequence>
<dbReference type="Gene3D" id="3.40.50.720">
    <property type="entry name" value="NAD(P)-binding Rossmann-like Domain"/>
    <property type="match status" value="1"/>
</dbReference>
<keyword evidence="3 5" id="KW-0067">ATP-binding</keyword>
<dbReference type="InterPro" id="IPR016181">
    <property type="entry name" value="Acyl_CoA_acyltransferase"/>
</dbReference>
<dbReference type="SUPFAM" id="SSF55729">
    <property type="entry name" value="Acyl-CoA N-acyltransferases (Nat)"/>
    <property type="match status" value="1"/>
</dbReference>
<keyword evidence="2 5" id="KW-0547">Nucleotide-binding</keyword>
<evidence type="ECO:0000313" key="8">
    <source>
        <dbReference type="EMBL" id="HGF33054.1"/>
    </source>
</evidence>
<gene>
    <name evidence="8" type="ORF">ENW96_01520</name>
</gene>
<comment type="similarity">
    <text evidence="4">In the N-terminal section; belongs to the acetate CoA ligase alpha subunit family.</text>
</comment>
<evidence type="ECO:0000259" key="7">
    <source>
        <dbReference type="PROSITE" id="PS51186"/>
    </source>
</evidence>
<dbReference type="InterPro" id="IPR000182">
    <property type="entry name" value="GNAT_dom"/>
</dbReference>
<dbReference type="PANTHER" id="PTHR43334:SF1">
    <property type="entry name" value="3-HYDROXYPROPIONATE--COA LIGASE [ADP-FORMING]"/>
    <property type="match status" value="1"/>
</dbReference>
<dbReference type="InterPro" id="IPR051538">
    <property type="entry name" value="Acyl-CoA_Synth/Transferase"/>
</dbReference>
<dbReference type="SMART" id="SM00881">
    <property type="entry name" value="CoA_binding"/>
    <property type="match status" value="1"/>
</dbReference>
<dbReference type="GO" id="GO:0005524">
    <property type="term" value="F:ATP binding"/>
    <property type="evidence" value="ECO:0007669"/>
    <property type="project" value="UniProtKB-UniRule"/>
</dbReference>
<dbReference type="AlphaFoldDB" id="A0A7C3V3I8"/>
<dbReference type="SUPFAM" id="SSF56059">
    <property type="entry name" value="Glutathione synthetase ATP-binding domain-like"/>
    <property type="match status" value="1"/>
</dbReference>
<reference evidence="8" key="1">
    <citation type="journal article" date="2020" name="mSystems">
        <title>Genome- and Community-Level Interaction Insights into Carbon Utilization and Element Cycling Functions of Hydrothermarchaeota in Hydrothermal Sediment.</title>
        <authorList>
            <person name="Zhou Z."/>
            <person name="Liu Y."/>
            <person name="Xu W."/>
            <person name="Pan J."/>
            <person name="Luo Z.H."/>
            <person name="Li M."/>
        </authorList>
    </citation>
    <scope>NUCLEOTIDE SEQUENCE [LARGE SCALE GENOMIC DNA]</scope>
    <source>
        <strain evidence="8">SpSt-897</strain>
    </source>
</reference>
<dbReference type="InterPro" id="IPR036291">
    <property type="entry name" value="NAD(P)-bd_dom_sf"/>
</dbReference>
<feature type="domain" description="ATP-grasp" evidence="6">
    <location>
        <begin position="496"/>
        <end position="532"/>
    </location>
</feature>
<accession>A0A7C3V3I8</accession>
<evidence type="ECO:0000256" key="2">
    <source>
        <dbReference type="ARBA" id="ARBA00022741"/>
    </source>
</evidence>
<dbReference type="InterPro" id="IPR011761">
    <property type="entry name" value="ATP-grasp"/>
</dbReference>
<dbReference type="PROSITE" id="PS51186">
    <property type="entry name" value="GNAT"/>
    <property type="match status" value="1"/>
</dbReference>
<dbReference type="Gene3D" id="3.30.470.20">
    <property type="entry name" value="ATP-grasp fold, B domain"/>
    <property type="match status" value="1"/>
</dbReference>
<evidence type="ECO:0000256" key="5">
    <source>
        <dbReference type="PROSITE-ProRule" id="PRU00409"/>
    </source>
</evidence>
<dbReference type="Pfam" id="PF13380">
    <property type="entry name" value="CoA_binding_2"/>
    <property type="match status" value="1"/>
</dbReference>
<keyword evidence="1" id="KW-0436">Ligase</keyword>
<dbReference type="InterPro" id="IPR016102">
    <property type="entry name" value="Succinyl-CoA_synth-like"/>
</dbReference>
<dbReference type="FunFam" id="3.30.1490.20:FF:000020">
    <property type="entry name" value="Protein lysine acetyltransferase"/>
    <property type="match status" value="1"/>
</dbReference>
<proteinExistence type="inferred from homology"/>
<dbReference type="GO" id="GO:0046872">
    <property type="term" value="F:metal ion binding"/>
    <property type="evidence" value="ECO:0007669"/>
    <property type="project" value="InterPro"/>
</dbReference>
<dbReference type="InterPro" id="IPR013815">
    <property type="entry name" value="ATP_grasp_subdomain_1"/>
</dbReference>
<name>A0A7C3V3I8_9BACT</name>
<dbReference type="InterPro" id="IPR043938">
    <property type="entry name" value="Ligase_CoA_dom"/>
</dbReference>
<protein>
    <submittedName>
        <fullName evidence="8">GNAT family N-acetyltransferase</fullName>
    </submittedName>
</protein>
<dbReference type="Pfam" id="PF13549">
    <property type="entry name" value="ATP-grasp_5"/>
    <property type="match status" value="1"/>
</dbReference>